<keyword evidence="10" id="KW-1185">Reference proteome</keyword>
<keyword evidence="7" id="KW-1133">Transmembrane helix</keyword>
<evidence type="ECO:0000256" key="5">
    <source>
        <dbReference type="ARBA" id="ARBA00022777"/>
    </source>
</evidence>
<comment type="caution">
    <text evidence="9">The sequence shown here is derived from an EMBL/GenBank/DDBJ whole genome shotgun (WGS) entry which is preliminary data.</text>
</comment>
<evidence type="ECO:0000256" key="4">
    <source>
        <dbReference type="ARBA" id="ARBA00022679"/>
    </source>
</evidence>
<feature type="domain" description="Histidine kinase" evidence="8">
    <location>
        <begin position="367"/>
        <end position="584"/>
    </location>
</feature>
<gene>
    <name evidence="9" type="ORF">LNV07_04465</name>
</gene>
<dbReference type="CDD" id="cd12915">
    <property type="entry name" value="PDC2_DGC_like"/>
    <property type="match status" value="1"/>
</dbReference>
<dbReference type="EMBL" id="JAJIRN010000002">
    <property type="protein sequence ID" value="MCV2367345.1"/>
    <property type="molecule type" value="Genomic_DNA"/>
</dbReference>
<dbReference type="CDD" id="cd12914">
    <property type="entry name" value="PDC1_DGC_like"/>
    <property type="match status" value="1"/>
</dbReference>
<reference evidence="9 10" key="1">
    <citation type="submission" date="2021-11" db="EMBL/GenBank/DDBJ databases">
        <authorList>
            <person name="Liang Q."/>
            <person name="Mou H."/>
            <person name="Liu Z."/>
        </authorList>
    </citation>
    <scope>NUCLEOTIDE SEQUENCE [LARGE SCALE GENOMIC DNA]</scope>
    <source>
        <strain evidence="9 10">CHU3</strain>
    </source>
</reference>
<evidence type="ECO:0000256" key="1">
    <source>
        <dbReference type="ARBA" id="ARBA00000085"/>
    </source>
</evidence>
<dbReference type="SMART" id="SM00387">
    <property type="entry name" value="HATPase_c"/>
    <property type="match status" value="1"/>
</dbReference>
<accession>A0ABT2YAL0</accession>
<proteinExistence type="predicted"/>
<dbReference type="Proteomes" id="UP001209701">
    <property type="component" value="Unassembled WGS sequence"/>
</dbReference>
<dbReference type="PANTHER" id="PTHR43711">
    <property type="entry name" value="TWO-COMPONENT HISTIDINE KINASE"/>
    <property type="match status" value="1"/>
</dbReference>
<dbReference type="Gene3D" id="1.10.287.130">
    <property type="match status" value="1"/>
</dbReference>
<evidence type="ECO:0000313" key="10">
    <source>
        <dbReference type="Proteomes" id="UP001209701"/>
    </source>
</evidence>
<dbReference type="InterPro" id="IPR036097">
    <property type="entry name" value="HisK_dim/P_sf"/>
</dbReference>
<dbReference type="SUPFAM" id="SSF47384">
    <property type="entry name" value="Homodimeric domain of signal transducing histidine kinase"/>
    <property type="match status" value="1"/>
</dbReference>
<dbReference type="EC" id="2.7.13.3" evidence="2"/>
<organism evidence="9 10">
    <name type="scientific">Roseateles oligotrophus</name>
    <dbReference type="NCBI Taxonomy" id="1769250"/>
    <lineage>
        <taxon>Bacteria</taxon>
        <taxon>Pseudomonadati</taxon>
        <taxon>Pseudomonadota</taxon>
        <taxon>Betaproteobacteria</taxon>
        <taxon>Burkholderiales</taxon>
        <taxon>Sphaerotilaceae</taxon>
        <taxon>Roseateles</taxon>
    </lineage>
</organism>
<evidence type="ECO:0000256" key="6">
    <source>
        <dbReference type="ARBA" id="ARBA00023012"/>
    </source>
</evidence>
<dbReference type="InterPro" id="IPR036890">
    <property type="entry name" value="HATPase_C_sf"/>
</dbReference>
<dbReference type="CDD" id="cd00082">
    <property type="entry name" value="HisKA"/>
    <property type="match status" value="1"/>
</dbReference>
<feature type="transmembrane region" description="Helical" evidence="7">
    <location>
        <begin position="314"/>
        <end position="334"/>
    </location>
</feature>
<evidence type="ECO:0000256" key="2">
    <source>
        <dbReference type="ARBA" id="ARBA00012438"/>
    </source>
</evidence>
<keyword evidence="7" id="KW-0812">Transmembrane</keyword>
<dbReference type="RefSeq" id="WP_263569972.1">
    <property type="nucleotide sequence ID" value="NZ_JAJIRN010000002.1"/>
</dbReference>
<keyword evidence="3" id="KW-0597">Phosphoprotein</keyword>
<dbReference type="InterPro" id="IPR003594">
    <property type="entry name" value="HATPase_dom"/>
</dbReference>
<name>A0ABT2YAL0_9BURK</name>
<evidence type="ECO:0000259" key="8">
    <source>
        <dbReference type="PROSITE" id="PS50109"/>
    </source>
</evidence>
<dbReference type="PRINTS" id="PR00344">
    <property type="entry name" value="BCTRLSENSOR"/>
</dbReference>
<evidence type="ECO:0000256" key="3">
    <source>
        <dbReference type="ARBA" id="ARBA00022553"/>
    </source>
</evidence>
<dbReference type="PROSITE" id="PS50109">
    <property type="entry name" value="HIS_KIN"/>
    <property type="match status" value="1"/>
</dbReference>
<feature type="transmembrane region" description="Helical" evidence="7">
    <location>
        <begin position="26"/>
        <end position="49"/>
    </location>
</feature>
<protein>
    <recommendedName>
        <fullName evidence="2">histidine kinase</fullName>
        <ecNumber evidence="2">2.7.13.3</ecNumber>
    </recommendedName>
</protein>
<sequence length="585" mass="63090">MLQADAEATAQPDSHDPTAHAKLRRIIIAGAVLGLIVAWATVITLILVLRRDELNNEIKANTNLARVFDAQTERLLATIDQATIRWRDQVAAGNASSADLIRYANETGLAPKILAQLAWVDADGLMMASNLDPNGSKSKRMDLSEREHIKIHLPQQKPPEVARLIDPDQLFIGKPVLGKVSQKWTIQLTRRIIAPDGRFLGVVIASLDPGYLEDVYRRVDLGSAGAMTLIGADLSIRARVIGGVSSKPGITLDATSAFAREGLGKPESTFMGAGSVDGTSRIIASRQINNYPLYLLVASGLNEALNEWRHFRNVALGLTLLLSAVMVGAAAALLTGLRRQQDGMEALRQSEAKAHAANQTKSEFLAAMSHELRTPLTSIRGFAELMEQRLEDPKFRKQAGLIRKGAEHLNTLLTEILDLSKVEAGGLKLALELHELRPLVQGCADFFTLSASNKGLEMRVIVAEAAPLHLLCDGLRVKQIISNLLSNAIKFTASGSVTLSVEKISDGLLAFHVDDTGPGMPLEVQEHIFEKFRQANAQISTEHGGTGLGLALSRGLAEAMHGSLVVKSELGHGARFTLTIPLVSA</sequence>
<keyword evidence="7" id="KW-0472">Membrane</keyword>
<dbReference type="InterPro" id="IPR003661">
    <property type="entry name" value="HisK_dim/P_dom"/>
</dbReference>
<dbReference type="CDD" id="cd16922">
    <property type="entry name" value="HATPase_EvgS-ArcB-TorS-like"/>
    <property type="match status" value="1"/>
</dbReference>
<dbReference type="Pfam" id="PF00512">
    <property type="entry name" value="HisKA"/>
    <property type="match status" value="1"/>
</dbReference>
<dbReference type="SUPFAM" id="SSF55874">
    <property type="entry name" value="ATPase domain of HSP90 chaperone/DNA topoisomerase II/histidine kinase"/>
    <property type="match status" value="1"/>
</dbReference>
<keyword evidence="6" id="KW-0902">Two-component regulatory system</keyword>
<dbReference type="SMART" id="SM00388">
    <property type="entry name" value="HisKA"/>
    <property type="match status" value="1"/>
</dbReference>
<comment type="catalytic activity">
    <reaction evidence="1">
        <text>ATP + protein L-histidine = ADP + protein N-phospho-L-histidine.</text>
        <dbReference type="EC" id="2.7.13.3"/>
    </reaction>
</comment>
<dbReference type="Gene3D" id="3.30.565.10">
    <property type="entry name" value="Histidine kinase-like ATPase, C-terminal domain"/>
    <property type="match status" value="1"/>
</dbReference>
<dbReference type="InterPro" id="IPR005467">
    <property type="entry name" value="His_kinase_dom"/>
</dbReference>
<keyword evidence="5 9" id="KW-0418">Kinase</keyword>
<evidence type="ECO:0000313" key="9">
    <source>
        <dbReference type="EMBL" id="MCV2367345.1"/>
    </source>
</evidence>
<dbReference type="InterPro" id="IPR050736">
    <property type="entry name" value="Sensor_HK_Regulatory"/>
</dbReference>
<dbReference type="Gene3D" id="3.30.450.20">
    <property type="entry name" value="PAS domain"/>
    <property type="match status" value="2"/>
</dbReference>
<evidence type="ECO:0000256" key="7">
    <source>
        <dbReference type="SAM" id="Phobius"/>
    </source>
</evidence>
<dbReference type="PANTHER" id="PTHR43711:SF26">
    <property type="entry name" value="SENSOR HISTIDINE KINASE RCSC"/>
    <property type="match status" value="1"/>
</dbReference>
<keyword evidence="4" id="KW-0808">Transferase</keyword>
<dbReference type="InterPro" id="IPR004358">
    <property type="entry name" value="Sig_transdc_His_kin-like_C"/>
</dbReference>
<dbReference type="GO" id="GO:0016301">
    <property type="term" value="F:kinase activity"/>
    <property type="evidence" value="ECO:0007669"/>
    <property type="project" value="UniProtKB-KW"/>
</dbReference>
<dbReference type="Pfam" id="PF02518">
    <property type="entry name" value="HATPase_c"/>
    <property type="match status" value="1"/>
</dbReference>